<evidence type="ECO:0000256" key="1">
    <source>
        <dbReference type="ARBA" id="ARBA00023118"/>
    </source>
</evidence>
<name>F0QTG7_VULM7</name>
<keyword evidence="1" id="KW-0051">Antiviral defense</keyword>
<dbReference type="OrthoDB" id="29246at2157"/>
<dbReference type="EMBL" id="CP002529">
    <property type="protein sequence ID" value="ADY01680.1"/>
    <property type="molecule type" value="Genomic_DNA"/>
</dbReference>
<dbReference type="eggNOG" id="arCOG02665">
    <property type="taxonomic scope" value="Archaea"/>
</dbReference>
<accession>F0QTG7</accession>
<dbReference type="AlphaFoldDB" id="F0QTG7"/>
<proteinExistence type="predicted"/>
<dbReference type="KEGG" id="vmo:VMUT_1475"/>
<dbReference type="InterPro" id="IPR013422">
    <property type="entry name" value="CRISPR-assoc_prot_Cas5_N"/>
</dbReference>
<dbReference type="GeneID" id="10289127"/>
<dbReference type="Proteomes" id="UP000007485">
    <property type="component" value="Chromosome"/>
</dbReference>
<sequence length="321" mass="35176">MSAYRVVQVRPLEPLHLGVRNLGTAEEFFTDESTAVPPPSTILGALGNAMDISLSIDCGKVKGGVYDFDDLKQLAHKLLNCSPNLGDLLSQEPCLWGPLLLIDGKYYAPMGIRAIGVDGLKAYVNASMRGQDEAKKLIDELNKMFIQYASINTRVGVDIGDAHVTEAMFKSSYVNYRDHDVKFIYLLKNLNLTSDIVIRLGGEGRFALIEGGNNVEPPRAGKYAVALQPILFSSEDPTADVGNVRGLKCVEEVYGVFDGEKFKVRVINIGLGFSEVCRFRRPILQALPQGTVVRLKDECRDALAIGLLSELGYGSIYRVSL</sequence>
<dbReference type="RefSeq" id="WP_013604842.1">
    <property type="nucleotide sequence ID" value="NC_015151.1"/>
</dbReference>
<evidence type="ECO:0000313" key="2">
    <source>
        <dbReference type="EMBL" id="ADY01680.1"/>
    </source>
</evidence>
<evidence type="ECO:0000313" key="3">
    <source>
        <dbReference type="Proteomes" id="UP000007485"/>
    </source>
</evidence>
<dbReference type="NCBIfam" id="TIGR02593">
    <property type="entry name" value="CRISPR_cas5"/>
    <property type="match status" value="1"/>
</dbReference>
<reference evidence="2 3" key="1">
    <citation type="journal article" date="2011" name="J. Bacteriol.">
        <title>Complete genome sequence of 'Vulcanisaeta moutnovskia' strain 768-28, a novel member of the hyperthermophilic crenarchaeal genus vulcanisaeta.</title>
        <authorList>
            <person name="Gumerov V.M."/>
            <person name="Mardanov A.V."/>
            <person name="Beletsky A.V."/>
            <person name="Prokofeva M.I."/>
            <person name="Bonch-Osmolovskaya E.A."/>
            <person name="Ravin N.V."/>
            <person name="Skryabin K.G."/>
        </authorList>
    </citation>
    <scope>NUCLEOTIDE SEQUENCE [LARGE SCALE GENOMIC DNA]</scope>
    <source>
        <strain evidence="2 3">768-28</strain>
    </source>
</reference>
<dbReference type="GO" id="GO:0051607">
    <property type="term" value="P:defense response to virus"/>
    <property type="evidence" value="ECO:0007669"/>
    <property type="project" value="UniProtKB-KW"/>
</dbReference>
<dbReference type="STRING" id="985053.VMUT_1475"/>
<keyword evidence="3" id="KW-1185">Reference proteome</keyword>
<gene>
    <name evidence="2" type="ordered locus">VMUT_1475</name>
</gene>
<protein>
    <submittedName>
        <fullName evidence="2">Uncharacterized protein</fullName>
    </submittedName>
</protein>
<dbReference type="HOGENOM" id="CLU_081189_0_0_2"/>
<organism evidence="2 3">
    <name type="scientific">Vulcanisaeta moutnovskia (strain 768-28)</name>
    <dbReference type="NCBI Taxonomy" id="985053"/>
    <lineage>
        <taxon>Archaea</taxon>
        <taxon>Thermoproteota</taxon>
        <taxon>Thermoprotei</taxon>
        <taxon>Thermoproteales</taxon>
        <taxon>Thermoproteaceae</taxon>
        <taxon>Vulcanisaeta</taxon>
    </lineage>
</organism>